<accession>A0A6A8M7Q4</accession>
<evidence type="ECO:0000256" key="1">
    <source>
        <dbReference type="ARBA" id="ARBA00004651"/>
    </source>
</evidence>
<protein>
    <submittedName>
        <fullName evidence="10">ArsB/NhaD family transporter</fullName>
    </submittedName>
</protein>
<evidence type="ECO:0000313" key="10">
    <source>
        <dbReference type="EMBL" id="MST68843.1"/>
    </source>
</evidence>
<reference evidence="10" key="1">
    <citation type="submission" date="2019-09" db="EMBL/GenBank/DDBJ databases">
        <title>In-depth cultivation of the pig gut microbiome towards novel bacterial diversity and tailored functional studies.</title>
        <authorList>
            <person name="Wylensek D."/>
            <person name="Hitch T.C.A."/>
            <person name="Clavel T."/>
        </authorList>
    </citation>
    <scope>NUCLEOTIDE SEQUENCE</scope>
    <source>
        <strain evidence="10">RF-744-FAT-WT-3</strain>
    </source>
</reference>
<evidence type="ECO:0000256" key="6">
    <source>
        <dbReference type="ARBA" id="ARBA00022989"/>
    </source>
</evidence>
<dbReference type="PANTHER" id="PTHR43568">
    <property type="entry name" value="P PROTEIN"/>
    <property type="match status" value="1"/>
</dbReference>
<evidence type="ECO:0000256" key="4">
    <source>
        <dbReference type="ARBA" id="ARBA00022475"/>
    </source>
</evidence>
<dbReference type="CDD" id="cd01116">
    <property type="entry name" value="P_permease"/>
    <property type="match status" value="1"/>
</dbReference>
<dbReference type="GO" id="GO:0015105">
    <property type="term" value="F:arsenite transmembrane transporter activity"/>
    <property type="evidence" value="ECO:0007669"/>
    <property type="project" value="InterPro"/>
</dbReference>
<evidence type="ECO:0000256" key="2">
    <source>
        <dbReference type="ARBA" id="ARBA00009843"/>
    </source>
</evidence>
<feature type="transmembrane region" description="Helical" evidence="8">
    <location>
        <begin position="242"/>
        <end position="259"/>
    </location>
</feature>
<feature type="transmembrane region" description="Helical" evidence="8">
    <location>
        <begin position="170"/>
        <end position="192"/>
    </location>
</feature>
<feature type="transmembrane region" description="Helical" evidence="8">
    <location>
        <begin position="309"/>
        <end position="342"/>
    </location>
</feature>
<dbReference type="Pfam" id="PF03600">
    <property type="entry name" value="CitMHS"/>
    <property type="match status" value="1"/>
</dbReference>
<comment type="similarity">
    <text evidence="2">Belongs to the CitM (TC 2.A.11) transporter family.</text>
</comment>
<feature type="transmembrane region" description="Helical" evidence="8">
    <location>
        <begin position="91"/>
        <end position="116"/>
    </location>
</feature>
<keyword evidence="6 8" id="KW-1133">Transmembrane helix</keyword>
<feature type="transmembrane region" description="Helical" evidence="8">
    <location>
        <begin position="24"/>
        <end position="42"/>
    </location>
</feature>
<keyword evidence="5 8" id="KW-0812">Transmembrane</keyword>
<feature type="transmembrane region" description="Helical" evidence="8">
    <location>
        <begin position="54"/>
        <end position="71"/>
    </location>
</feature>
<comment type="subcellular location">
    <subcellularLocation>
        <location evidence="1">Cell membrane</location>
        <topology evidence="1">Multi-pass membrane protein</topology>
    </subcellularLocation>
</comment>
<keyword evidence="7 8" id="KW-0472">Membrane</keyword>
<dbReference type="InterPro" id="IPR004680">
    <property type="entry name" value="Cit_transptr-like_dom"/>
</dbReference>
<comment type="caution">
    <text evidence="10">The sequence shown here is derived from an EMBL/GenBank/DDBJ whole genome shotgun (WGS) entry which is preliminary data.</text>
</comment>
<sequence length="420" mass="45113">MKIFAIVVFVLVMGAIMTEKLHRATAALAGAVLLVICGVMTGKQAIGYIDFNTIGVLVGMMIVVAVIRTTGMFEYISIKAAKAAKGDPWKILIAFVLITAILSAFLDNVTTVLLVGPMSIAIARMLEINPVPFLMMQILASNVGGTATMIGDPPNIMIGSASGLSFMDFIANTGAAAVLIIIAQIIVMKFLYKEQLESGPINKTSVMNLDPDKSITNRKLMKQSIAVMVLVVIGFIIHDKLGFDSCMIALGAAAIMLIIGHQEVDQIISEVEWTTIVFFMSLFVVVGGLERTGVIHSISSWLISATEGHYILTMLVLLWASALLSSVLDNIPFVATLIPLVLTMQQQGMNVEAFWWAISLGACLGGNGTMIGASANVVLSDIANKHGYPITFKSYLRVGFPFMLMSVVIATVFLLVRYAL</sequence>
<evidence type="ECO:0000256" key="8">
    <source>
        <dbReference type="SAM" id="Phobius"/>
    </source>
</evidence>
<feature type="transmembrane region" description="Helical" evidence="8">
    <location>
        <begin position="354"/>
        <end position="375"/>
    </location>
</feature>
<evidence type="ECO:0000256" key="3">
    <source>
        <dbReference type="ARBA" id="ARBA00022448"/>
    </source>
</evidence>
<organism evidence="10">
    <name type="scientific">Baileyella intestinalis</name>
    <dbReference type="NCBI Taxonomy" id="2606709"/>
    <lineage>
        <taxon>Bacteria</taxon>
        <taxon>Bacillati</taxon>
        <taxon>Bacillota</taxon>
        <taxon>Clostridia</taxon>
        <taxon>Peptostreptococcales</taxon>
        <taxon>Anaerovoracaceae</taxon>
        <taxon>Baileyella</taxon>
    </lineage>
</organism>
<proteinExistence type="inferred from homology"/>
<keyword evidence="4" id="KW-1003">Cell membrane</keyword>
<dbReference type="PRINTS" id="PR00758">
    <property type="entry name" value="ARSENICPUMP"/>
</dbReference>
<feature type="transmembrane region" description="Helical" evidence="8">
    <location>
        <begin position="271"/>
        <end position="289"/>
    </location>
</feature>
<keyword evidence="3" id="KW-0813">Transport</keyword>
<dbReference type="InterPro" id="IPR051475">
    <property type="entry name" value="Diverse_Ion_Transporter"/>
</dbReference>
<evidence type="ECO:0000256" key="7">
    <source>
        <dbReference type="ARBA" id="ARBA00023136"/>
    </source>
</evidence>
<feature type="transmembrane region" description="Helical" evidence="8">
    <location>
        <begin position="128"/>
        <end position="150"/>
    </location>
</feature>
<dbReference type="GO" id="GO:0005886">
    <property type="term" value="C:plasma membrane"/>
    <property type="evidence" value="ECO:0007669"/>
    <property type="project" value="UniProtKB-SubCell"/>
</dbReference>
<feature type="domain" description="Citrate transporter-like" evidence="9">
    <location>
        <begin position="15"/>
        <end position="361"/>
    </location>
</feature>
<dbReference type="PANTHER" id="PTHR43568:SF1">
    <property type="entry name" value="P PROTEIN"/>
    <property type="match status" value="1"/>
</dbReference>
<evidence type="ECO:0000256" key="5">
    <source>
        <dbReference type="ARBA" id="ARBA00022692"/>
    </source>
</evidence>
<gene>
    <name evidence="10" type="ORF">FYJ66_04455</name>
</gene>
<dbReference type="AlphaFoldDB" id="A0A6A8M7Q4"/>
<feature type="transmembrane region" description="Helical" evidence="8">
    <location>
        <begin position="395"/>
        <end position="416"/>
    </location>
</feature>
<evidence type="ECO:0000259" key="9">
    <source>
        <dbReference type="Pfam" id="PF03600"/>
    </source>
</evidence>
<dbReference type="EMBL" id="VUNB01000003">
    <property type="protein sequence ID" value="MST68843.1"/>
    <property type="molecule type" value="Genomic_DNA"/>
</dbReference>
<feature type="transmembrane region" description="Helical" evidence="8">
    <location>
        <begin position="220"/>
        <end position="236"/>
    </location>
</feature>
<dbReference type="InterPro" id="IPR000802">
    <property type="entry name" value="Arsenical_pump_ArsB"/>
</dbReference>
<dbReference type="RefSeq" id="WP_154572312.1">
    <property type="nucleotide sequence ID" value="NZ_VUNB01000003.1"/>
</dbReference>
<name>A0A6A8M7Q4_9FIRM</name>